<proteinExistence type="predicted"/>
<dbReference type="WBParaSite" id="ES5_v2.g6692.t1">
    <property type="protein sequence ID" value="ES5_v2.g6692.t1"/>
    <property type="gene ID" value="ES5_v2.g6692"/>
</dbReference>
<evidence type="ECO:0000313" key="1">
    <source>
        <dbReference type="Proteomes" id="UP000887579"/>
    </source>
</evidence>
<sequence length="750" mass="85922">MVKQLNPRCVQHIIRRSQTVERQRGPSEIICTSSQRKSLENETKIHACTSTTWEPLMLHPVIKVNQNENVLFQGPQQQRARNSEATSYLIANNEIDKAARNNISNKEMAPKFIGLSTRSALFNWALSNRNFSPATLSSIICVRKLHTAVAGTPLEEDPSLIRQGKLNALRNEIYCHGSLLAAVQTSHLFIDCKHFVDMPLKHDAEVTLKDWNKIINEAKNGQVDPVALNLFIQEHFEQPGGELEEIEPIDFQHEIKAFSTINDESYRLWAVDLHKKWPTLCRRVAQKVQSNPQQYSLIPVPNPFIVPGGRFREMYYWDSYFTIKGLLASEMFSTVRGMIENMGHLIEMFGYVPNGNRVYYLNRSQPPLLTWCVDAYFARTGDLEFVRRSMAWLEKEMEFFTRNRCIHKEDWKSHLFRYHVVAGGPRPESYREDVECAEHLHDAPEKLRLWGDIMAAAESGRDFSARWFHNEGPQAGKMGSTRTSSILPIELNSIICGNLKTFARFYNLLGMPEAAAQSHEQFKLMKEAIHQIFWNEEEGCWFDYDLVTKEHTTTYFDTNFFPLFSECVHDDLDAHKIATYLEKSGVLTFPGGIPTSLIASGQQWDFPNAWAPTTWVVIQGLRKAGLNDLARIIAEKWIRKNYMMWLHSGGRMFEKYNVATQCNKSQGGGGEYELQEGFGWTNGVILDLLMTYGHDIRWEEPHPLASPDCVCCPLPDEIKTKSTISLSQDSFAHNDVHDSKTVLRPIPQKA</sequence>
<protein>
    <submittedName>
        <fullName evidence="2">Trehalase</fullName>
    </submittedName>
</protein>
<evidence type="ECO:0000313" key="2">
    <source>
        <dbReference type="WBParaSite" id="ES5_v2.g6692.t1"/>
    </source>
</evidence>
<name>A0AC34GQG1_9BILA</name>
<dbReference type="Proteomes" id="UP000887579">
    <property type="component" value="Unplaced"/>
</dbReference>
<reference evidence="2" key="1">
    <citation type="submission" date="2022-11" db="UniProtKB">
        <authorList>
            <consortium name="WormBaseParasite"/>
        </authorList>
    </citation>
    <scope>IDENTIFICATION</scope>
</reference>
<organism evidence="1 2">
    <name type="scientific">Panagrolaimus sp. ES5</name>
    <dbReference type="NCBI Taxonomy" id="591445"/>
    <lineage>
        <taxon>Eukaryota</taxon>
        <taxon>Metazoa</taxon>
        <taxon>Ecdysozoa</taxon>
        <taxon>Nematoda</taxon>
        <taxon>Chromadorea</taxon>
        <taxon>Rhabditida</taxon>
        <taxon>Tylenchina</taxon>
        <taxon>Panagrolaimomorpha</taxon>
        <taxon>Panagrolaimoidea</taxon>
        <taxon>Panagrolaimidae</taxon>
        <taxon>Panagrolaimus</taxon>
    </lineage>
</organism>
<accession>A0AC34GQG1</accession>